<keyword evidence="2" id="KW-0472">Membrane</keyword>
<evidence type="ECO:0000313" key="3">
    <source>
        <dbReference type="EMBL" id="QZO00072.1"/>
    </source>
</evidence>
<organism evidence="3 4">
    <name type="scientific">Chenggangzhangella methanolivorans</name>
    <dbReference type="NCBI Taxonomy" id="1437009"/>
    <lineage>
        <taxon>Bacteria</taxon>
        <taxon>Pseudomonadati</taxon>
        <taxon>Pseudomonadota</taxon>
        <taxon>Alphaproteobacteria</taxon>
        <taxon>Hyphomicrobiales</taxon>
        <taxon>Methylopilaceae</taxon>
        <taxon>Chenggangzhangella</taxon>
    </lineage>
</organism>
<reference evidence="3" key="1">
    <citation type="submission" date="2021-08" db="EMBL/GenBank/DDBJ databases">
        <authorList>
            <person name="Zhang H."/>
            <person name="Xu M."/>
            <person name="Yu Z."/>
            <person name="Yang L."/>
            <person name="Cai Y."/>
        </authorList>
    </citation>
    <scope>NUCLEOTIDE SEQUENCE</scope>
    <source>
        <strain evidence="3">CHL1</strain>
    </source>
</reference>
<feature type="compositionally biased region" description="Basic and acidic residues" evidence="1">
    <location>
        <begin position="398"/>
        <end position="411"/>
    </location>
</feature>
<proteinExistence type="predicted"/>
<accession>A0A9E6R9L0</accession>
<dbReference type="RefSeq" id="WP_261403221.1">
    <property type="nucleotide sequence ID" value="NZ_CP081869.1"/>
</dbReference>
<gene>
    <name evidence="3" type="ORF">K6K41_26525</name>
</gene>
<feature type="region of interest" description="Disordered" evidence="1">
    <location>
        <begin position="319"/>
        <end position="459"/>
    </location>
</feature>
<dbReference type="AlphaFoldDB" id="A0A9E6R9L0"/>
<feature type="compositionally biased region" description="Basic and acidic residues" evidence="1">
    <location>
        <begin position="427"/>
        <end position="436"/>
    </location>
</feature>
<evidence type="ECO:0000256" key="1">
    <source>
        <dbReference type="SAM" id="MobiDB-lite"/>
    </source>
</evidence>
<dbReference type="KEGG" id="cmet:K6K41_26525"/>
<feature type="compositionally biased region" description="Basic and acidic residues" evidence="1">
    <location>
        <begin position="347"/>
        <end position="357"/>
    </location>
</feature>
<dbReference type="Proteomes" id="UP000825701">
    <property type="component" value="Chromosome"/>
</dbReference>
<feature type="transmembrane region" description="Helical" evidence="2">
    <location>
        <begin position="35"/>
        <end position="58"/>
    </location>
</feature>
<evidence type="ECO:0000313" key="4">
    <source>
        <dbReference type="Proteomes" id="UP000825701"/>
    </source>
</evidence>
<dbReference type="EMBL" id="CP081869">
    <property type="protein sequence ID" value="QZO00072.1"/>
    <property type="molecule type" value="Genomic_DNA"/>
</dbReference>
<keyword evidence="2" id="KW-1133">Transmembrane helix</keyword>
<keyword evidence="4" id="KW-1185">Reference proteome</keyword>
<evidence type="ECO:0000256" key="2">
    <source>
        <dbReference type="SAM" id="Phobius"/>
    </source>
</evidence>
<name>A0A9E6R9L0_9HYPH</name>
<keyword evidence="2" id="KW-0812">Transmembrane</keyword>
<sequence>MSRRKRLAAFAFPRRRVRADGLPASPKPTARRILSLALSGVAALVAVAAAVWLAILYLPIPASQVAPRVQAALQERLGASYAVKIDDAELQRGPDGVELRLVDLTITEAGGGPVVASVPRAELRLDGMSLLAGDVKIRTVHVTDPRLDMRFDMAVDAASKNSDLPDRILAAIGDLDRLLGADGAAGALEEVEVTGATVLIAPRARAPLSLDGVDLRLSRGAGGALALTASSARAEDRWTTAVTVSASAPDQSRSLDLGLENVDLAPYSAPFAEKAGASPAKGRLSGHFSARIGREATLLAAEGRLEARGLQFALPGPARAEGERTAVRHLGGPPSTCDPLGSGSTGARDRTVADPRARRSVGVFRPTDGAVRARKAVGGRGLGRGRPAFRRHPGRSPLEARPHRPVRDLRSDRRRARNRARPASGPDRSRRADGARPLRGRQSRGSPRSGVDLHAGLLQ</sequence>
<protein>
    <submittedName>
        <fullName evidence="3">DUF748 domain-containing protein</fullName>
    </submittedName>
</protein>